<comment type="similarity">
    <text evidence="5">Belongs to the STT3 family.</text>
</comment>
<dbReference type="InterPro" id="IPR003674">
    <property type="entry name" value="Oligo_trans_STT3"/>
</dbReference>
<dbReference type="AlphaFoldDB" id="A0A2R7Y4I4"/>
<dbReference type="UniPathway" id="UPA00378"/>
<comment type="caution">
    <text evidence="19">The sequence shown here is derived from an EMBL/GenBank/DDBJ whole genome shotgun (WGS) entry which is preliminary data.</text>
</comment>
<dbReference type="PANTHER" id="PTHR13872:SF1">
    <property type="entry name" value="DOLICHYL-DIPHOSPHOOLIGOSACCHARIDE--PROTEIN GLYCOSYLTRANSFERASE SUBUNIT STT3B"/>
    <property type="match status" value="1"/>
</dbReference>
<evidence type="ECO:0000256" key="9">
    <source>
        <dbReference type="ARBA" id="ARBA00022692"/>
    </source>
</evidence>
<comment type="catalytic activity">
    <reaction evidence="16">
        <text>an archaeal dolichyl phosphooligosaccharide + [protein]-L-asparagine = an archaeal dolichyl phosphate + a glycoprotein with the oligosaccharide chain attached by N-beta-D-glycosyl linkage to a protein L-asparagine.</text>
        <dbReference type="EC" id="2.4.99.21"/>
    </reaction>
</comment>
<comment type="cofactor">
    <cofactor evidence="2">
        <name>Mg(2+)</name>
        <dbReference type="ChEBI" id="CHEBI:18420"/>
    </cofactor>
</comment>
<feature type="transmembrane region" description="Helical" evidence="17">
    <location>
        <begin position="247"/>
        <end position="270"/>
    </location>
</feature>
<feature type="transmembrane region" description="Helical" evidence="17">
    <location>
        <begin position="205"/>
        <end position="235"/>
    </location>
</feature>
<evidence type="ECO:0000256" key="7">
    <source>
        <dbReference type="ARBA" id="ARBA00022676"/>
    </source>
</evidence>
<keyword evidence="11" id="KW-0460">Magnesium</keyword>
<gene>
    <name evidence="19" type="ORF">B7O98_07185</name>
</gene>
<evidence type="ECO:0000256" key="15">
    <source>
        <dbReference type="ARBA" id="ARBA00030679"/>
    </source>
</evidence>
<evidence type="ECO:0000256" key="12">
    <source>
        <dbReference type="ARBA" id="ARBA00022989"/>
    </source>
</evidence>
<keyword evidence="9 17" id="KW-0812">Transmembrane</keyword>
<comment type="subcellular location">
    <subcellularLocation>
        <location evidence="3">Endomembrane system</location>
        <topology evidence="3">Multi-pass membrane protein</topology>
    </subcellularLocation>
</comment>
<dbReference type="Gene3D" id="3.40.50.12610">
    <property type="match status" value="1"/>
</dbReference>
<evidence type="ECO:0000259" key="18">
    <source>
        <dbReference type="Pfam" id="PF21436"/>
    </source>
</evidence>
<proteinExistence type="inferred from homology"/>
<comment type="pathway">
    <text evidence="4">Protein modification; protein glycosylation.</text>
</comment>
<evidence type="ECO:0000256" key="13">
    <source>
        <dbReference type="ARBA" id="ARBA00023136"/>
    </source>
</evidence>
<keyword evidence="10" id="KW-0479">Metal-binding</keyword>
<keyword evidence="7" id="KW-0328">Glycosyltransferase</keyword>
<feature type="transmembrane region" description="Helical" evidence="17">
    <location>
        <begin position="126"/>
        <end position="143"/>
    </location>
</feature>
<keyword evidence="8" id="KW-0808">Transferase</keyword>
<evidence type="ECO:0000256" key="2">
    <source>
        <dbReference type="ARBA" id="ARBA00001946"/>
    </source>
</evidence>
<dbReference type="GO" id="GO:0046872">
    <property type="term" value="F:metal ion binding"/>
    <property type="evidence" value="ECO:0007669"/>
    <property type="project" value="UniProtKB-KW"/>
</dbReference>
<feature type="transmembrane region" description="Helical" evidence="17">
    <location>
        <begin position="276"/>
        <end position="294"/>
    </location>
</feature>
<sequence length="725" mass="80664">MGLRVKVGAFDKTKVLTVISVVAFLISAFVGSYLRLYPVINSESLGYEPLLNELDPYSEYWVAEKMLEKGLTYYFSLTRDNNETHIFWYPWGRDFVKSSLPMLPFFSVLTYQIAKLFNQGLTLFEWMVYLPILFYLMSLTGIYLSARELWGDIPAATSAVITALIFNSRQIAGFTVKYSVGLAFFFIAIYFYVRTLKHGRYLDALLTGVFLAATAAGWAGFNLLLAAMFLHTVLLPLIKEKITYKDVILWALETLPLALTISVTPFYGVLYLIKSVGVIIPLGFATLAIALGVLKLASSRTVRLKYPLLTKYKVIYLLLIALIGVGGLLGLVSGAISVKGKGLAAMGLKELTHVLVGTVQEYAPGDAQTFITSAGAPLIVSLLMLIYFAYRALLKKDQLNLFVGILLLVIFYATVNLSYFYPLLNYTVALTQAGFVALLLNPLIKRGVRRDWFTTLLALVLLISYVGVTLAQGALLWVNAYRSQTPLILDSGLGVGVEAPAWLDTLNWLRTNTPKDSVVVSWWDYGYWISVVGERASVADGATLNTTQIELLAKALTSDEREAYKIFTQDFRIPPEKLYVVVYDVVLVSDYYLAVFPGPLAFQNAYLGADAAKGISAIYRIANKTPPTAVAQVSQYVAYSVPDWTSNELRNATLYKILLDSIYEVFGREGYTVRFLYTSGGYWPEIPRPKMEVFKPAYIAVSKMFQNPPVYVIVAVYKVGDLSNA</sequence>
<name>A0A2R7Y4I4_9CREN</name>
<accession>A0A2R7Y4I4</accession>
<dbReference type="GO" id="GO:0012505">
    <property type="term" value="C:endomembrane system"/>
    <property type="evidence" value="ECO:0007669"/>
    <property type="project" value="UniProtKB-SubCell"/>
</dbReference>
<evidence type="ECO:0000256" key="1">
    <source>
        <dbReference type="ARBA" id="ARBA00001936"/>
    </source>
</evidence>
<feature type="domain" description="STT3/PglB/AglB core" evidence="18">
    <location>
        <begin position="516"/>
        <end position="566"/>
    </location>
</feature>
<evidence type="ECO:0000256" key="10">
    <source>
        <dbReference type="ARBA" id="ARBA00022723"/>
    </source>
</evidence>
<feature type="transmembrane region" description="Helical" evidence="17">
    <location>
        <begin position="456"/>
        <end position="478"/>
    </location>
</feature>
<keyword evidence="12 17" id="KW-1133">Transmembrane helix</keyword>
<evidence type="ECO:0000256" key="6">
    <source>
        <dbReference type="ARBA" id="ARBA00012602"/>
    </source>
</evidence>
<comment type="cofactor">
    <cofactor evidence="1">
        <name>Mn(2+)</name>
        <dbReference type="ChEBI" id="CHEBI:29035"/>
    </cofactor>
</comment>
<dbReference type="GO" id="GO:0016020">
    <property type="term" value="C:membrane"/>
    <property type="evidence" value="ECO:0007669"/>
    <property type="project" value="InterPro"/>
</dbReference>
<keyword evidence="13 17" id="KW-0472">Membrane</keyword>
<dbReference type="InterPro" id="IPR048999">
    <property type="entry name" value="STT3-PglB_core"/>
</dbReference>
<feature type="transmembrane region" description="Helical" evidence="17">
    <location>
        <begin position="15"/>
        <end position="34"/>
    </location>
</feature>
<dbReference type="GO" id="GO:0004576">
    <property type="term" value="F:oligosaccharyl transferase activity"/>
    <property type="evidence" value="ECO:0007669"/>
    <property type="project" value="InterPro"/>
</dbReference>
<evidence type="ECO:0000256" key="17">
    <source>
        <dbReference type="SAM" id="Phobius"/>
    </source>
</evidence>
<protein>
    <recommendedName>
        <fullName evidence="6">dolichyl-phosphooligosaccharide-protein glycotransferase</fullName>
        <ecNumber evidence="6">2.4.99.21</ecNumber>
    </recommendedName>
    <alternativeName>
        <fullName evidence="15">Oligosaccharyl transferase</fullName>
    </alternativeName>
</protein>
<evidence type="ECO:0000256" key="14">
    <source>
        <dbReference type="ARBA" id="ARBA00023211"/>
    </source>
</evidence>
<evidence type="ECO:0000256" key="11">
    <source>
        <dbReference type="ARBA" id="ARBA00022842"/>
    </source>
</evidence>
<dbReference type="Pfam" id="PF21436">
    <property type="entry name" value="STT3-PglB_core"/>
    <property type="match status" value="1"/>
</dbReference>
<dbReference type="PANTHER" id="PTHR13872">
    <property type="entry name" value="DOLICHYL-DIPHOSPHOOLIGOSACCHARIDE--PROTEIN GLYCOSYLTRANSFERASE SUBUNIT"/>
    <property type="match status" value="1"/>
</dbReference>
<keyword evidence="14" id="KW-0464">Manganese</keyword>
<dbReference type="Proteomes" id="UP000244093">
    <property type="component" value="Unassembled WGS sequence"/>
</dbReference>
<reference evidence="19 20" key="1">
    <citation type="journal article" date="2018" name="Syst. Appl. Microbiol.">
        <title>A new symbiotic nanoarchaeote (Candidatus Nanoclepta minutus) and its host (Zestosphaera tikiterensis gen. nov., sp. nov.) from a New Zealand hot spring.</title>
        <authorList>
            <person name="St John E."/>
            <person name="Liu Y."/>
            <person name="Podar M."/>
            <person name="Stott M.B."/>
            <person name="Meneghin J."/>
            <person name="Chen Z."/>
            <person name="Lagutin K."/>
            <person name="Mitchell K."/>
            <person name="Reysenbach A.L."/>
        </authorList>
    </citation>
    <scope>NUCLEOTIDE SEQUENCE [LARGE SCALE GENOMIC DNA]</scope>
    <source>
        <strain evidence="19">NZ3</strain>
    </source>
</reference>
<evidence type="ECO:0000256" key="16">
    <source>
        <dbReference type="ARBA" id="ARBA00034066"/>
    </source>
</evidence>
<feature type="transmembrane region" description="Helical" evidence="17">
    <location>
        <begin position="370"/>
        <end position="389"/>
    </location>
</feature>
<feature type="transmembrane region" description="Helical" evidence="17">
    <location>
        <begin position="401"/>
        <end position="420"/>
    </location>
</feature>
<feature type="transmembrane region" description="Helical" evidence="17">
    <location>
        <begin position="314"/>
        <end position="336"/>
    </location>
</feature>
<evidence type="ECO:0000313" key="20">
    <source>
        <dbReference type="Proteomes" id="UP000244093"/>
    </source>
</evidence>
<feature type="transmembrane region" description="Helical" evidence="17">
    <location>
        <begin position="174"/>
        <end position="193"/>
    </location>
</feature>
<dbReference type="EMBL" id="NBVN01000004">
    <property type="protein sequence ID" value="PUA32430.1"/>
    <property type="molecule type" value="Genomic_DNA"/>
</dbReference>
<evidence type="ECO:0000313" key="19">
    <source>
        <dbReference type="EMBL" id="PUA32430.1"/>
    </source>
</evidence>
<organism evidence="19 20">
    <name type="scientific">Zestosphaera tikiterensis</name>
    <dbReference type="NCBI Taxonomy" id="1973259"/>
    <lineage>
        <taxon>Archaea</taxon>
        <taxon>Thermoproteota</taxon>
        <taxon>Thermoprotei</taxon>
        <taxon>Desulfurococcales</taxon>
        <taxon>Desulfurococcaceae</taxon>
        <taxon>Zestosphaera</taxon>
    </lineage>
</organism>
<evidence type="ECO:0000256" key="4">
    <source>
        <dbReference type="ARBA" id="ARBA00004922"/>
    </source>
</evidence>
<evidence type="ECO:0000256" key="8">
    <source>
        <dbReference type="ARBA" id="ARBA00022679"/>
    </source>
</evidence>
<feature type="transmembrane region" description="Helical" evidence="17">
    <location>
        <begin position="149"/>
        <end position="167"/>
    </location>
</feature>
<evidence type="ECO:0000256" key="5">
    <source>
        <dbReference type="ARBA" id="ARBA00010810"/>
    </source>
</evidence>
<evidence type="ECO:0000256" key="3">
    <source>
        <dbReference type="ARBA" id="ARBA00004127"/>
    </source>
</evidence>
<dbReference type="EC" id="2.4.99.21" evidence="6"/>
<feature type="transmembrane region" description="Helical" evidence="17">
    <location>
        <begin position="426"/>
        <end position="444"/>
    </location>
</feature>